<gene>
    <name evidence="1" type="ORF">FA95DRAFT_1553254</name>
</gene>
<evidence type="ECO:0000313" key="2">
    <source>
        <dbReference type="Proteomes" id="UP000814033"/>
    </source>
</evidence>
<evidence type="ECO:0000313" key="1">
    <source>
        <dbReference type="EMBL" id="KAI0052591.1"/>
    </source>
</evidence>
<organism evidence="1 2">
    <name type="scientific">Auriscalpium vulgare</name>
    <dbReference type="NCBI Taxonomy" id="40419"/>
    <lineage>
        <taxon>Eukaryota</taxon>
        <taxon>Fungi</taxon>
        <taxon>Dikarya</taxon>
        <taxon>Basidiomycota</taxon>
        <taxon>Agaricomycotina</taxon>
        <taxon>Agaricomycetes</taxon>
        <taxon>Russulales</taxon>
        <taxon>Auriscalpiaceae</taxon>
        <taxon>Auriscalpium</taxon>
    </lineage>
</organism>
<dbReference type="EMBL" id="MU275844">
    <property type="protein sequence ID" value="KAI0052591.1"/>
    <property type="molecule type" value="Genomic_DNA"/>
</dbReference>
<name>A0ACB8S9G7_9AGAM</name>
<keyword evidence="2" id="KW-1185">Reference proteome</keyword>
<sequence>MAAASRPIVIVTGANNGVGFGICRRLLFQLSQPRPSDANPLFESTTGLVSFDPNSVPASGPEYPCQGLTLIMACRNRQRAETARTELLRLFEEDVKTREKQQGEAAHVEVFRKNLTVTIHSLDLASVHSVFEFSTLVSQNYPYVSHVFCNAGVANFDRISWPLLFRQIVSDLLGALTNPRFNLQKPGILSEDGFGWVWQCNVFGHFILVRALDTLFGTFEKVSHAPARVIWTSSLESRADKYDSEDWQLAKTLFPYEGSKYQMDIIRAELDRRALRSPSPTVRHFTFHPGVVSTSIDQVLLGPFLHKVKLLVFYMARFLGSPHHNITLWNGAAAGVHLALVSLVFIPVLISSSTSQIVKASAVGQEITPVRFNSETDRRGNGRVGVSPVAGWAEHDDESEKLVNRCERLYQSLLTADGKSVFTAT</sequence>
<accession>A0ACB8S9G7</accession>
<reference evidence="1" key="1">
    <citation type="submission" date="2021-02" db="EMBL/GenBank/DDBJ databases">
        <authorList>
            <consortium name="DOE Joint Genome Institute"/>
            <person name="Ahrendt S."/>
            <person name="Looney B.P."/>
            <person name="Miyauchi S."/>
            <person name="Morin E."/>
            <person name="Drula E."/>
            <person name="Courty P.E."/>
            <person name="Chicoki N."/>
            <person name="Fauchery L."/>
            <person name="Kohler A."/>
            <person name="Kuo A."/>
            <person name="Labutti K."/>
            <person name="Pangilinan J."/>
            <person name="Lipzen A."/>
            <person name="Riley R."/>
            <person name="Andreopoulos W."/>
            <person name="He G."/>
            <person name="Johnson J."/>
            <person name="Barry K.W."/>
            <person name="Grigoriev I.V."/>
            <person name="Nagy L."/>
            <person name="Hibbett D."/>
            <person name="Henrissat B."/>
            <person name="Matheny P.B."/>
            <person name="Labbe J."/>
            <person name="Martin F."/>
        </authorList>
    </citation>
    <scope>NUCLEOTIDE SEQUENCE</scope>
    <source>
        <strain evidence="1">FP105234-sp</strain>
    </source>
</reference>
<proteinExistence type="predicted"/>
<reference evidence="1" key="2">
    <citation type="journal article" date="2022" name="New Phytol.">
        <title>Evolutionary transition to the ectomycorrhizal habit in the genomes of a hyperdiverse lineage of mushroom-forming fungi.</title>
        <authorList>
            <person name="Looney B."/>
            <person name="Miyauchi S."/>
            <person name="Morin E."/>
            <person name="Drula E."/>
            <person name="Courty P.E."/>
            <person name="Kohler A."/>
            <person name="Kuo A."/>
            <person name="LaButti K."/>
            <person name="Pangilinan J."/>
            <person name="Lipzen A."/>
            <person name="Riley R."/>
            <person name="Andreopoulos W."/>
            <person name="He G."/>
            <person name="Johnson J."/>
            <person name="Nolan M."/>
            <person name="Tritt A."/>
            <person name="Barry K.W."/>
            <person name="Grigoriev I.V."/>
            <person name="Nagy L.G."/>
            <person name="Hibbett D."/>
            <person name="Henrissat B."/>
            <person name="Matheny P.B."/>
            <person name="Labbe J."/>
            <person name="Martin F.M."/>
        </authorList>
    </citation>
    <scope>NUCLEOTIDE SEQUENCE</scope>
    <source>
        <strain evidence="1">FP105234-sp</strain>
    </source>
</reference>
<dbReference type="Proteomes" id="UP000814033">
    <property type="component" value="Unassembled WGS sequence"/>
</dbReference>
<comment type="caution">
    <text evidence="1">The sequence shown here is derived from an EMBL/GenBank/DDBJ whole genome shotgun (WGS) entry which is preliminary data.</text>
</comment>
<protein>
    <submittedName>
        <fullName evidence="1">Uncharacterized protein</fullName>
    </submittedName>
</protein>